<dbReference type="GeneID" id="63697759"/>
<protein>
    <recommendedName>
        <fullName evidence="5">ASST-domain-containing protein</fullName>
    </recommendedName>
</protein>
<keyword evidence="1" id="KW-1133">Transmembrane helix</keyword>
<feature type="chain" id="PRO_5001495751" description="ASST-domain-containing protein" evidence="2">
    <location>
        <begin position="20"/>
        <end position="576"/>
    </location>
</feature>
<feature type="signal peptide" evidence="2">
    <location>
        <begin position="1"/>
        <end position="19"/>
    </location>
</feature>
<feature type="transmembrane region" description="Helical" evidence="1">
    <location>
        <begin position="523"/>
        <end position="542"/>
    </location>
</feature>
<dbReference type="Proteomes" id="UP000019804">
    <property type="component" value="Unassembled WGS sequence"/>
</dbReference>
<dbReference type="STRING" id="1388766.A0A017S8I4"/>
<accession>A0A017S8I4</accession>
<dbReference type="Pfam" id="PF14269">
    <property type="entry name" value="Arylsulfotran_2"/>
    <property type="match status" value="1"/>
</dbReference>
<dbReference type="InterPro" id="IPR039535">
    <property type="entry name" value="ASST-like"/>
</dbReference>
<dbReference type="OrthoDB" id="5427350at2759"/>
<evidence type="ECO:0000313" key="4">
    <source>
        <dbReference type="Proteomes" id="UP000019804"/>
    </source>
</evidence>
<dbReference type="InterPro" id="IPR053143">
    <property type="entry name" value="Arylsulfate_ST"/>
</dbReference>
<name>A0A017S8I4_ASPRC</name>
<keyword evidence="4" id="KW-1185">Reference proteome</keyword>
<evidence type="ECO:0000313" key="3">
    <source>
        <dbReference type="EMBL" id="EYE92490.1"/>
    </source>
</evidence>
<gene>
    <name evidence="3" type="ORF">EURHEDRAFT_415248</name>
</gene>
<dbReference type="AlphaFoldDB" id="A0A017S8I4"/>
<keyword evidence="2" id="KW-0732">Signal</keyword>
<dbReference type="EMBL" id="KK088436">
    <property type="protein sequence ID" value="EYE92490.1"/>
    <property type="molecule type" value="Genomic_DNA"/>
</dbReference>
<keyword evidence="1" id="KW-0812">Transmembrane</keyword>
<keyword evidence="1" id="KW-0472">Membrane</keyword>
<dbReference type="RefSeq" id="XP_040636178.1">
    <property type="nucleotide sequence ID" value="XM_040782635.1"/>
</dbReference>
<evidence type="ECO:0000256" key="1">
    <source>
        <dbReference type="SAM" id="Phobius"/>
    </source>
</evidence>
<evidence type="ECO:0000256" key="2">
    <source>
        <dbReference type="SAM" id="SignalP"/>
    </source>
</evidence>
<dbReference type="PANTHER" id="PTHR35340">
    <property type="entry name" value="PQQ ENZYME REPEAT PROTEIN-RELATED"/>
    <property type="match status" value="1"/>
</dbReference>
<sequence>MSLISLVFLFLLRLEFASAFFSWHSFLYEFGLLGAHPTTPFHSFSIASPEVNLLRWDPRCEDGYVLLSPRGRFYPEPGPLIYDNRGNLVWVEKDYGMIMDLNVQQYRDQDYLTFWVGKDDGTRGLGSYYMLNSSYNVAHVVSPANGLHGDVHDFKITDEGTALMTVYDLVETDLTPAGKSGNGWIYEGIFQEVDIETGELIFQWSAGDYYNLDDSYFDIGEKGYAPHQAGAYDYYHINSVEKRADGSYLVSSRYMHSVTCISATGEVLWVLGGKRNMFKDLSDDGSATGFTWQHDARWHSDRIVTLLDNGANEHEKTADHTRGLMIELDFNNWTARTLHVYHSPGHFSSHSQGNMQVLPRTGNVFIGWGKPSAYTEFSTDGAEVLCDAHYGPSMFFWFGWIKSYRAQKANWVGKPSWPPSIAVNAEKSSHAVYVSWNGATEISGWLLQQTTNRASKDFATLGYEPKKGFETRFELAPDTIVDGYFYRVAAVDYKGEELGYTRVFAISDITSPSLTNAEPDGDGFQQLLIAACIAGALLAAAWKYKRQVMGTYAYCRRFIWGVMDRYRYRSHRSYRK</sequence>
<evidence type="ECO:0008006" key="5">
    <source>
        <dbReference type="Google" id="ProtNLM"/>
    </source>
</evidence>
<dbReference type="HOGENOM" id="CLU_018249_0_1_1"/>
<dbReference type="PANTHER" id="PTHR35340:SF5">
    <property type="entry name" value="ASST-DOMAIN-CONTAINING PROTEIN"/>
    <property type="match status" value="1"/>
</dbReference>
<reference evidence="4" key="1">
    <citation type="journal article" date="2014" name="Nat. Commun.">
        <title>Genomic adaptations of the halophilic Dead Sea filamentous fungus Eurotium rubrum.</title>
        <authorList>
            <person name="Kis-Papo T."/>
            <person name="Weig A.R."/>
            <person name="Riley R."/>
            <person name="Persoh D."/>
            <person name="Salamov A."/>
            <person name="Sun H."/>
            <person name="Lipzen A."/>
            <person name="Wasser S.P."/>
            <person name="Rambold G."/>
            <person name="Grigoriev I.V."/>
            <person name="Nevo E."/>
        </authorList>
    </citation>
    <scope>NUCLEOTIDE SEQUENCE [LARGE SCALE GENOMIC DNA]</scope>
    <source>
        <strain evidence="4">CBS 135680</strain>
    </source>
</reference>
<organism evidence="3 4">
    <name type="scientific">Aspergillus ruber (strain CBS 135680)</name>
    <dbReference type="NCBI Taxonomy" id="1388766"/>
    <lineage>
        <taxon>Eukaryota</taxon>
        <taxon>Fungi</taxon>
        <taxon>Dikarya</taxon>
        <taxon>Ascomycota</taxon>
        <taxon>Pezizomycotina</taxon>
        <taxon>Eurotiomycetes</taxon>
        <taxon>Eurotiomycetidae</taxon>
        <taxon>Eurotiales</taxon>
        <taxon>Aspergillaceae</taxon>
        <taxon>Aspergillus</taxon>
        <taxon>Aspergillus subgen. Aspergillus</taxon>
    </lineage>
</organism>
<proteinExistence type="predicted"/>